<keyword evidence="4" id="KW-0067">ATP-binding</keyword>
<sequence>ISDKEKQSVINEVIILSKFDTDFVVKYHYSWSEGKHVFILMEYCSQTLGSVISDKPIVFGRQSSKQWIFTKCINYLHKSNPPVIHRDLKPSNILIGKTPKNNRFMKLGDFGLATDHNMPSMSHTCNVGTSKFMAPEVYNTSRYTTKVDIYSLAIIAQHLFDLFDNNDNLLREYNLTDFSSEFKKLYEIIGQMSNAMADSRPTSAEVLGEYNHWSIDKHQITANDTEFNVFKNVLKTNDNTFFYDFLTCKSQIGKIKFLGEISSGAFGTVFKAKYGSNNKIFAVKRVQFGDFNEEKKQKVLNKVKNLSKLDNEFVVKYYKSWHESNHLFIQMEFCPQSLRSLLKDKPIVFERQPEEEMNVFEYFISCEIFKEMLECVQYLHELKPPVIHRDLKPDNILIDPNYRSDRFIKLCDFGLATFHDPQRHTATQYRNSVVGTTGFMAPEVHSGKPYNYKSDIYSLAQIGEQLFNIDYEASQSCHTNKLVVNTCLKCMSETLVAMMSTPIWRNRPECREVLAKHNEWSIDMSVVTTHKEFNLYQGTLCCTRLGHPDPHAYCAADVCLGTKLTMVKGKFDCIVTAVASNGLLMHVGGGTEAQQRAIKRFTTVSLTALLLRSVQNRRRPLSSSPSIVTILSDEHLDARRDSRRCSRVVYAMRVCEPTGTGKARVYIKHVIVTVFHGHSRRQYWTVGCVKYLVNTSPELPVRTREKSLPSIAKYMSGAGQSTRCWPDSYST</sequence>
<evidence type="ECO:0000256" key="5">
    <source>
        <dbReference type="ARBA" id="ARBA00037982"/>
    </source>
</evidence>
<dbReference type="EMBL" id="CAJPIZ010008491">
    <property type="protein sequence ID" value="CAG2111181.1"/>
    <property type="molecule type" value="Genomic_DNA"/>
</dbReference>
<dbReference type="GO" id="GO:0004694">
    <property type="term" value="F:eukaryotic translation initiation factor 2alpha kinase activity"/>
    <property type="evidence" value="ECO:0007669"/>
    <property type="project" value="TreeGrafter"/>
</dbReference>
<dbReference type="OrthoDB" id="543442at2759"/>
<evidence type="ECO:0000313" key="7">
    <source>
        <dbReference type="EMBL" id="CAD7630751.1"/>
    </source>
</evidence>
<reference evidence="7" key="1">
    <citation type="submission" date="2020-11" db="EMBL/GenBank/DDBJ databases">
        <authorList>
            <person name="Tran Van P."/>
        </authorList>
    </citation>
    <scope>NUCLEOTIDE SEQUENCE</scope>
</reference>
<dbReference type="SUPFAM" id="SSF56112">
    <property type="entry name" value="Protein kinase-like (PK-like)"/>
    <property type="match status" value="2"/>
</dbReference>
<dbReference type="Gene3D" id="1.10.510.10">
    <property type="entry name" value="Transferase(Phosphotransferase) domain 1"/>
    <property type="match status" value="2"/>
</dbReference>
<evidence type="ECO:0000313" key="8">
    <source>
        <dbReference type="Proteomes" id="UP000759131"/>
    </source>
</evidence>
<dbReference type="AlphaFoldDB" id="A0A7R9KYX4"/>
<dbReference type="GO" id="GO:0005634">
    <property type="term" value="C:nucleus"/>
    <property type="evidence" value="ECO:0007669"/>
    <property type="project" value="TreeGrafter"/>
</dbReference>
<keyword evidence="8" id="KW-1185">Reference proteome</keyword>
<feature type="domain" description="Protein kinase" evidence="6">
    <location>
        <begin position="255"/>
        <end position="521"/>
    </location>
</feature>
<dbReference type="SMART" id="SM00220">
    <property type="entry name" value="S_TKc"/>
    <property type="match status" value="2"/>
</dbReference>
<keyword evidence="1" id="KW-0808">Transferase</keyword>
<dbReference type="PANTHER" id="PTHR11042:SF136">
    <property type="entry name" value="EIF-2-ALPHA KINASE GCN2"/>
    <property type="match status" value="1"/>
</dbReference>
<evidence type="ECO:0000259" key="6">
    <source>
        <dbReference type="PROSITE" id="PS50011"/>
    </source>
</evidence>
<dbReference type="PROSITE" id="PS00108">
    <property type="entry name" value="PROTEIN_KINASE_ST"/>
    <property type="match status" value="2"/>
</dbReference>
<dbReference type="CDD" id="cd00180">
    <property type="entry name" value="PKc"/>
    <property type="match status" value="2"/>
</dbReference>
<feature type="non-terminal residue" evidence="7">
    <location>
        <position position="731"/>
    </location>
</feature>
<dbReference type="Proteomes" id="UP000759131">
    <property type="component" value="Unassembled WGS sequence"/>
</dbReference>
<dbReference type="EMBL" id="OC863066">
    <property type="protein sequence ID" value="CAD7630751.1"/>
    <property type="molecule type" value="Genomic_DNA"/>
</dbReference>
<comment type="similarity">
    <text evidence="5">Belongs to the protein kinase superfamily. Ser/Thr protein kinase family. GCN2 subfamily.</text>
</comment>
<organism evidence="7">
    <name type="scientific">Medioppia subpectinata</name>
    <dbReference type="NCBI Taxonomy" id="1979941"/>
    <lineage>
        <taxon>Eukaryota</taxon>
        <taxon>Metazoa</taxon>
        <taxon>Ecdysozoa</taxon>
        <taxon>Arthropoda</taxon>
        <taxon>Chelicerata</taxon>
        <taxon>Arachnida</taxon>
        <taxon>Acari</taxon>
        <taxon>Acariformes</taxon>
        <taxon>Sarcoptiformes</taxon>
        <taxon>Oribatida</taxon>
        <taxon>Brachypylina</taxon>
        <taxon>Oppioidea</taxon>
        <taxon>Oppiidae</taxon>
        <taxon>Medioppia</taxon>
    </lineage>
</organism>
<feature type="non-terminal residue" evidence="7">
    <location>
        <position position="1"/>
    </location>
</feature>
<gene>
    <name evidence="7" type="ORF">OSB1V03_LOCUS11163</name>
</gene>
<dbReference type="PROSITE" id="PS50011">
    <property type="entry name" value="PROTEIN_KINASE_DOM"/>
    <property type="match status" value="2"/>
</dbReference>
<dbReference type="InterPro" id="IPR050339">
    <property type="entry name" value="CC_SR_Kinase"/>
</dbReference>
<dbReference type="InterPro" id="IPR011009">
    <property type="entry name" value="Kinase-like_dom_sf"/>
</dbReference>
<evidence type="ECO:0000256" key="2">
    <source>
        <dbReference type="ARBA" id="ARBA00022741"/>
    </source>
</evidence>
<proteinExistence type="inferred from homology"/>
<dbReference type="GO" id="GO:0005829">
    <property type="term" value="C:cytosol"/>
    <property type="evidence" value="ECO:0007669"/>
    <property type="project" value="TreeGrafter"/>
</dbReference>
<feature type="domain" description="Protein kinase" evidence="6">
    <location>
        <begin position="1"/>
        <end position="215"/>
    </location>
</feature>
<dbReference type="Gene3D" id="3.30.200.20">
    <property type="entry name" value="Phosphorylase Kinase, domain 1"/>
    <property type="match status" value="2"/>
</dbReference>
<accession>A0A7R9KYX4</accession>
<dbReference type="InterPro" id="IPR000719">
    <property type="entry name" value="Prot_kinase_dom"/>
</dbReference>
<keyword evidence="2" id="KW-0547">Nucleotide-binding</keyword>
<dbReference type="Pfam" id="PF00069">
    <property type="entry name" value="Pkinase"/>
    <property type="match status" value="2"/>
</dbReference>
<evidence type="ECO:0000256" key="4">
    <source>
        <dbReference type="ARBA" id="ARBA00022840"/>
    </source>
</evidence>
<protein>
    <recommendedName>
        <fullName evidence="6">Protein kinase domain-containing protein</fullName>
    </recommendedName>
</protein>
<name>A0A7R9KYX4_9ACAR</name>
<evidence type="ECO:0000256" key="3">
    <source>
        <dbReference type="ARBA" id="ARBA00022777"/>
    </source>
</evidence>
<dbReference type="InterPro" id="IPR008271">
    <property type="entry name" value="Ser/Thr_kinase_AS"/>
</dbReference>
<evidence type="ECO:0000256" key="1">
    <source>
        <dbReference type="ARBA" id="ARBA00022679"/>
    </source>
</evidence>
<keyword evidence="3" id="KW-0418">Kinase</keyword>
<dbReference type="PANTHER" id="PTHR11042">
    <property type="entry name" value="EUKARYOTIC TRANSLATION INITIATION FACTOR 2-ALPHA KINASE EIF2-ALPHA KINASE -RELATED"/>
    <property type="match status" value="1"/>
</dbReference>
<dbReference type="GO" id="GO:0005524">
    <property type="term" value="F:ATP binding"/>
    <property type="evidence" value="ECO:0007669"/>
    <property type="project" value="UniProtKB-KW"/>
</dbReference>